<dbReference type="PATRIC" id="fig|1561.27.peg.2074"/>
<feature type="domain" description="NusB/RsmB/TIM44" evidence="7">
    <location>
        <begin position="6"/>
        <end position="130"/>
    </location>
</feature>
<dbReference type="Proteomes" id="UP000095563">
    <property type="component" value="Unassembled WGS sequence"/>
</dbReference>
<dbReference type="SUPFAM" id="SSF48013">
    <property type="entry name" value="NusB-like"/>
    <property type="match status" value="1"/>
</dbReference>
<dbReference type="GO" id="GO:0003723">
    <property type="term" value="F:RNA binding"/>
    <property type="evidence" value="ECO:0007669"/>
    <property type="project" value="UniProtKB-UniRule"/>
</dbReference>
<keyword evidence="2 6" id="KW-0889">Transcription antitermination</keyword>
<proteinExistence type="inferred from homology"/>
<dbReference type="EMBL" id="CZBO01000001">
    <property type="protein sequence ID" value="CUP75605.1"/>
    <property type="molecule type" value="Genomic_DNA"/>
</dbReference>
<evidence type="ECO:0000256" key="2">
    <source>
        <dbReference type="ARBA" id="ARBA00022814"/>
    </source>
</evidence>
<dbReference type="NCBIfam" id="TIGR01951">
    <property type="entry name" value="nusB"/>
    <property type="match status" value="1"/>
</dbReference>
<dbReference type="InterPro" id="IPR006027">
    <property type="entry name" value="NusB_RsmB_TIM44"/>
</dbReference>
<dbReference type="GO" id="GO:0031564">
    <property type="term" value="P:transcription antitermination"/>
    <property type="evidence" value="ECO:0007669"/>
    <property type="project" value="UniProtKB-KW"/>
</dbReference>
<dbReference type="PANTHER" id="PTHR11078:SF3">
    <property type="entry name" value="ANTITERMINATION NUSB DOMAIN-CONTAINING PROTEIN"/>
    <property type="match status" value="1"/>
</dbReference>
<organism evidence="8 9">
    <name type="scientific">Clostridium baratii</name>
    <dbReference type="NCBI Taxonomy" id="1561"/>
    <lineage>
        <taxon>Bacteria</taxon>
        <taxon>Bacillati</taxon>
        <taxon>Bacillota</taxon>
        <taxon>Clostridia</taxon>
        <taxon>Eubacteriales</taxon>
        <taxon>Clostridiaceae</taxon>
        <taxon>Clostridium</taxon>
    </lineage>
</organism>
<evidence type="ECO:0000313" key="9">
    <source>
        <dbReference type="Proteomes" id="UP000095563"/>
    </source>
</evidence>
<dbReference type="GO" id="GO:0006353">
    <property type="term" value="P:DNA-templated transcription termination"/>
    <property type="evidence" value="ECO:0007669"/>
    <property type="project" value="UniProtKB-UniRule"/>
</dbReference>
<sequence length="134" mass="15646">MSRKLSREKAMELIFSTMLTKESHEEAIETFVDNYEGNINEVDLEYIKEVLKGVEENKEDIDTLIKNNLQKWKIERISKVNLAILRLAVYEMNYLNDVPEKVAINEALEITKRYSDEKSVSFINGVLDKIFKAK</sequence>
<accession>A0A0F3FLJ5</accession>
<dbReference type="RefSeq" id="WP_045726348.1">
    <property type="nucleotide sequence ID" value="NZ_AP031436.1"/>
</dbReference>
<dbReference type="PANTHER" id="PTHR11078">
    <property type="entry name" value="N UTILIZATION SUBSTANCE PROTEIN B-RELATED"/>
    <property type="match status" value="1"/>
</dbReference>
<evidence type="ECO:0000256" key="1">
    <source>
        <dbReference type="ARBA" id="ARBA00005952"/>
    </source>
</evidence>
<dbReference type="InterPro" id="IPR011605">
    <property type="entry name" value="NusB_fam"/>
</dbReference>
<evidence type="ECO:0000256" key="4">
    <source>
        <dbReference type="ARBA" id="ARBA00023015"/>
    </source>
</evidence>
<evidence type="ECO:0000256" key="3">
    <source>
        <dbReference type="ARBA" id="ARBA00022884"/>
    </source>
</evidence>
<dbReference type="GeneID" id="60853132"/>
<evidence type="ECO:0000313" key="8">
    <source>
        <dbReference type="EMBL" id="CUP75605.1"/>
    </source>
</evidence>
<keyword evidence="4 6" id="KW-0805">Transcription regulation</keyword>
<reference evidence="8 9" key="1">
    <citation type="submission" date="2015-09" db="EMBL/GenBank/DDBJ databases">
        <authorList>
            <consortium name="Pathogen Informatics"/>
        </authorList>
    </citation>
    <scope>NUCLEOTIDE SEQUENCE [LARGE SCALE GENOMIC DNA]</scope>
    <source>
        <strain evidence="8 9">2789STDY5834956</strain>
    </source>
</reference>
<dbReference type="InterPro" id="IPR035926">
    <property type="entry name" value="NusB-like_sf"/>
</dbReference>
<keyword evidence="3 6" id="KW-0694">RNA-binding</keyword>
<dbReference type="GO" id="GO:0005829">
    <property type="term" value="C:cytosol"/>
    <property type="evidence" value="ECO:0007669"/>
    <property type="project" value="TreeGrafter"/>
</dbReference>
<evidence type="ECO:0000256" key="6">
    <source>
        <dbReference type="HAMAP-Rule" id="MF_00073"/>
    </source>
</evidence>
<dbReference type="HAMAP" id="MF_00073">
    <property type="entry name" value="NusB"/>
    <property type="match status" value="1"/>
</dbReference>
<comment type="function">
    <text evidence="6">Involved in transcription antitermination. Required for transcription of ribosomal RNA (rRNA) genes. Binds specifically to the boxA antiterminator sequence of the ribosomal RNA (rrn) operons.</text>
</comment>
<comment type="similarity">
    <text evidence="1 6">Belongs to the NusB family.</text>
</comment>
<evidence type="ECO:0000259" key="7">
    <source>
        <dbReference type="Pfam" id="PF01029"/>
    </source>
</evidence>
<dbReference type="Pfam" id="PF01029">
    <property type="entry name" value="NusB"/>
    <property type="match status" value="1"/>
</dbReference>
<dbReference type="AlphaFoldDB" id="A0A0F3FLJ5"/>
<protein>
    <recommendedName>
        <fullName evidence="6">Transcription antitermination protein NusB</fullName>
    </recommendedName>
    <alternativeName>
        <fullName evidence="6">Antitermination factor NusB</fullName>
    </alternativeName>
</protein>
<name>A0A0F3FLJ5_9CLOT</name>
<keyword evidence="5 6" id="KW-0804">Transcription</keyword>
<gene>
    <name evidence="6 8" type="primary">nusB</name>
    <name evidence="8" type="ORF">ERS852568_00679</name>
</gene>
<evidence type="ECO:0000256" key="5">
    <source>
        <dbReference type="ARBA" id="ARBA00023163"/>
    </source>
</evidence>
<dbReference type="Gene3D" id="1.10.940.10">
    <property type="entry name" value="NusB-like"/>
    <property type="match status" value="1"/>
</dbReference>